<feature type="non-terminal residue" evidence="5">
    <location>
        <position position="1"/>
    </location>
</feature>
<keyword evidence="4" id="KW-0067">ATP-binding</keyword>
<dbReference type="SMR" id="A0A2J8K9Q0"/>
<dbReference type="Gene3D" id="3.40.50.300">
    <property type="entry name" value="P-loop containing nucleotide triphosphate hydrolases"/>
    <property type="match status" value="2"/>
</dbReference>
<evidence type="ECO:0000256" key="2">
    <source>
        <dbReference type="ARBA" id="ARBA00022801"/>
    </source>
</evidence>
<sequence length="128" mass="13793">VVARRSDLKLIVTSATMDAEKFAAFFGNVPIFHIPGRTFPVDILFSKTPQEDYVEAAVKQSLQVHLSGAPGDILIFMPGQEDIEVTSDQIVEHLEELENAPALAVLPGQREVAGPIASKTGPGHLVYA</sequence>
<gene>
    <name evidence="5" type="ORF">CK820_G0040169</name>
</gene>
<reference evidence="5 6" key="1">
    <citation type="submission" date="2017-12" db="EMBL/GenBank/DDBJ databases">
        <title>High-resolution comparative analysis of great ape genomes.</title>
        <authorList>
            <person name="Pollen A."/>
            <person name="Hastie A."/>
            <person name="Hormozdiari F."/>
            <person name="Dougherty M."/>
            <person name="Liu R."/>
            <person name="Chaisson M."/>
            <person name="Hoppe E."/>
            <person name="Hill C."/>
            <person name="Pang A."/>
            <person name="Hillier L."/>
            <person name="Baker C."/>
            <person name="Armstrong J."/>
            <person name="Shendure J."/>
            <person name="Paten B."/>
            <person name="Wilson R."/>
            <person name="Chao H."/>
            <person name="Schneider V."/>
            <person name="Ventura M."/>
            <person name="Kronenberg Z."/>
            <person name="Murali S."/>
            <person name="Gordon D."/>
            <person name="Cantsilieris S."/>
            <person name="Munson K."/>
            <person name="Nelson B."/>
            <person name="Raja A."/>
            <person name="Underwood J."/>
            <person name="Diekhans M."/>
            <person name="Fiddes I."/>
            <person name="Haussler D."/>
            <person name="Eichler E."/>
        </authorList>
    </citation>
    <scope>NUCLEOTIDE SEQUENCE [LARGE SCALE GENOMIC DNA]</scope>
    <source>
        <strain evidence="5">Yerkes chimp pedigree #C0471</strain>
    </source>
</reference>
<evidence type="ECO:0000313" key="5">
    <source>
        <dbReference type="EMBL" id="PNI31764.1"/>
    </source>
</evidence>
<dbReference type="SUPFAM" id="SSF52540">
    <property type="entry name" value="P-loop containing nucleoside triphosphate hydrolases"/>
    <property type="match status" value="1"/>
</dbReference>
<dbReference type="PANTHER" id="PTHR18934">
    <property type="entry name" value="ATP-DEPENDENT RNA HELICASE"/>
    <property type="match status" value="1"/>
</dbReference>
<evidence type="ECO:0000256" key="3">
    <source>
        <dbReference type="ARBA" id="ARBA00022806"/>
    </source>
</evidence>
<dbReference type="InterPro" id="IPR027417">
    <property type="entry name" value="P-loop_NTPase"/>
</dbReference>
<dbReference type="AlphaFoldDB" id="A0A2J8K9Q0"/>
<keyword evidence="1" id="KW-0547">Nucleotide-binding</keyword>
<evidence type="ECO:0000256" key="1">
    <source>
        <dbReference type="ARBA" id="ARBA00022741"/>
    </source>
</evidence>
<comment type="caution">
    <text evidence="5">The sequence shown here is derived from an EMBL/GenBank/DDBJ whole genome shotgun (WGS) entry which is preliminary data.</text>
</comment>
<evidence type="ECO:0000256" key="4">
    <source>
        <dbReference type="ARBA" id="ARBA00022840"/>
    </source>
</evidence>
<keyword evidence="3" id="KW-0347">Helicase</keyword>
<dbReference type="GO" id="GO:0004386">
    <property type="term" value="F:helicase activity"/>
    <property type="evidence" value="ECO:0007669"/>
    <property type="project" value="UniProtKB-KW"/>
</dbReference>
<organism evidence="5 6">
    <name type="scientific">Pan troglodytes</name>
    <name type="common">Chimpanzee</name>
    <dbReference type="NCBI Taxonomy" id="9598"/>
    <lineage>
        <taxon>Eukaryota</taxon>
        <taxon>Metazoa</taxon>
        <taxon>Chordata</taxon>
        <taxon>Craniata</taxon>
        <taxon>Vertebrata</taxon>
        <taxon>Euteleostomi</taxon>
        <taxon>Mammalia</taxon>
        <taxon>Eutheria</taxon>
        <taxon>Euarchontoglires</taxon>
        <taxon>Primates</taxon>
        <taxon>Haplorrhini</taxon>
        <taxon>Catarrhini</taxon>
        <taxon>Hominidae</taxon>
        <taxon>Pan</taxon>
    </lineage>
</organism>
<dbReference type="Proteomes" id="UP000236370">
    <property type="component" value="Unassembled WGS sequence"/>
</dbReference>
<dbReference type="PANTHER" id="PTHR18934:SF91">
    <property type="entry name" value="PRE-MRNA-SPLICING FACTOR ATP-DEPENDENT RNA HELICASE PRP16"/>
    <property type="match status" value="1"/>
</dbReference>
<protein>
    <submittedName>
        <fullName evidence="5">DHX38 isoform 4</fullName>
    </submittedName>
</protein>
<dbReference type="EMBL" id="NBAG03000381">
    <property type="protein sequence ID" value="PNI31764.1"/>
    <property type="molecule type" value="Genomic_DNA"/>
</dbReference>
<name>A0A2J8K9Q0_PANTR</name>
<accession>A0A2J8K9Q0</accession>
<dbReference type="GO" id="GO:0005524">
    <property type="term" value="F:ATP binding"/>
    <property type="evidence" value="ECO:0007669"/>
    <property type="project" value="UniProtKB-KW"/>
</dbReference>
<evidence type="ECO:0000313" key="6">
    <source>
        <dbReference type="Proteomes" id="UP000236370"/>
    </source>
</evidence>
<proteinExistence type="predicted"/>
<dbReference type="GO" id="GO:0016787">
    <property type="term" value="F:hydrolase activity"/>
    <property type="evidence" value="ECO:0007669"/>
    <property type="project" value="UniProtKB-KW"/>
</dbReference>
<keyword evidence="2" id="KW-0378">Hydrolase</keyword>